<evidence type="ECO:0000313" key="3">
    <source>
        <dbReference type="Proteomes" id="UP001179952"/>
    </source>
</evidence>
<reference evidence="2" key="2">
    <citation type="submission" date="2023-06" db="EMBL/GenBank/DDBJ databases">
        <authorList>
            <person name="Ma L."/>
            <person name="Liu K.-W."/>
            <person name="Li Z."/>
            <person name="Hsiao Y.-Y."/>
            <person name="Qi Y."/>
            <person name="Fu T."/>
            <person name="Tang G."/>
            <person name="Zhang D."/>
            <person name="Sun W.-H."/>
            <person name="Liu D.-K."/>
            <person name="Li Y."/>
            <person name="Chen G.-Z."/>
            <person name="Liu X.-D."/>
            <person name="Liao X.-Y."/>
            <person name="Jiang Y.-T."/>
            <person name="Yu X."/>
            <person name="Hao Y."/>
            <person name="Huang J."/>
            <person name="Zhao X.-W."/>
            <person name="Ke S."/>
            <person name="Chen Y.-Y."/>
            <person name="Wu W.-L."/>
            <person name="Hsu J.-L."/>
            <person name="Lin Y.-F."/>
            <person name="Huang M.-D."/>
            <person name="Li C.-Y."/>
            <person name="Huang L."/>
            <person name="Wang Z.-W."/>
            <person name="Zhao X."/>
            <person name="Zhong W.-Y."/>
            <person name="Peng D.-H."/>
            <person name="Ahmad S."/>
            <person name="Lan S."/>
            <person name="Zhang J.-S."/>
            <person name="Tsai W.-C."/>
            <person name="Van De Peer Y."/>
            <person name="Liu Z.-J."/>
        </authorList>
    </citation>
    <scope>NUCLEOTIDE SEQUENCE</scope>
    <source>
        <strain evidence="2">SCP</strain>
        <tissue evidence="2">Leaves</tissue>
    </source>
</reference>
<dbReference type="EMBL" id="JAUJYN010000008">
    <property type="protein sequence ID" value="KAK1265662.1"/>
    <property type="molecule type" value="Genomic_DNA"/>
</dbReference>
<dbReference type="AlphaFoldDB" id="A0AAV9ANC4"/>
<comment type="caution">
    <text evidence="2">The sequence shown here is derived from an EMBL/GenBank/DDBJ whole genome shotgun (WGS) entry which is preliminary data.</text>
</comment>
<organism evidence="2 3">
    <name type="scientific">Acorus gramineus</name>
    <name type="common">Dwarf sweet flag</name>
    <dbReference type="NCBI Taxonomy" id="55184"/>
    <lineage>
        <taxon>Eukaryota</taxon>
        <taxon>Viridiplantae</taxon>
        <taxon>Streptophyta</taxon>
        <taxon>Embryophyta</taxon>
        <taxon>Tracheophyta</taxon>
        <taxon>Spermatophyta</taxon>
        <taxon>Magnoliopsida</taxon>
        <taxon>Liliopsida</taxon>
        <taxon>Acoraceae</taxon>
        <taxon>Acorus</taxon>
    </lineage>
</organism>
<evidence type="ECO:0000259" key="1">
    <source>
        <dbReference type="Pfam" id="PF03732"/>
    </source>
</evidence>
<feature type="domain" description="Retrotransposon gag" evidence="1">
    <location>
        <begin position="69"/>
        <end position="160"/>
    </location>
</feature>
<protein>
    <recommendedName>
        <fullName evidence="1">Retrotransposon gag domain-containing protein</fullName>
    </recommendedName>
</protein>
<reference evidence="2" key="1">
    <citation type="journal article" date="2023" name="Nat. Commun.">
        <title>Diploid and tetraploid genomes of Acorus and the evolution of monocots.</title>
        <authorList>
            <person name="Ma L."/>
            <person name="Liu K.W."/>
            <person name="Li Z."/>
            <person name="Hsiao Y.Y."/>
            <person name="Qi Y."/>
            <person name="Fu T."/>
            <person name="Tang G.D."/>
            <person name="Zhang D."/>
            <person name="Sun W.H."/>
            <person name="Liu D.K."/>
            <person name="Li Y."/>
            <person name="Chen G.Z."/>
            <person name="Liu X.D."/>
            <person name="Liao X.Y."/>
            <person name="Jiang Y.T."/>
            <person name="Yu X."/>
            <person name="Hao Y."/>
            <person name="Huang J."/>
            <person name="Zhao X.W."/>
            <person name="Ke S."/>
            <person name="Chen Y.Y."/>
            <person name="Wu W.L."/>
            <person name="Hsu J.L."/>
            <person name="Lin Y.F."/>
            <person name="Huang M.D."/>
            <person name="Li C.Y."/>
            <person name="Huang L."/>
            <person name="Wang Z.W."/>
            <person name="Zhao X."/>
            <person name="Zhong W.Y."/>
            <person name="Peng D.H."/>
            <person name="Ahmad S."/>
            <person name="Lan S."/>
            <person name="Zhang J.S."/>
            <person name="Tsai W.C."/>
            <person name="Van de Peer Y."/>
            <person name="Liu Z.J."/>
        </authorList>
    </citation>
    <scope>NUCLEOTIDE SEQUENCE</scope>
    <source>
        <strain evidence="2">SCP</strain>
    </source>
</reference>
<dbReference type="PANTHER" id="PTHR33223">
    <property type="entry name" value="CCHC-TYPE DOMAIN-CONTAINING PROTEIN"/>
    <property type="match status" value="1"/>
</dbReference>
<accession>A0AAV9ANC4</accession>
<dbReference type="Proteomes" id="UP001179952">
    <property type="component" value="Unassembled WGS sequence"/>
</dbReference>
<gene>
    <name evidence="2" type="ORF">QJS04_geneDACA014972</name>
</gene>
<dbReference type="PANTHER" id="PTHR33223:SF11">
    <property type="entry name" value="ELEMENT PROTEIN, PUTATIVE-RELATED"/>
    <property type="match status" value="1"/>
</dbReference>
<dbReference type="Pfam" id="PF03732">
    <property type="entry name" value="Retrotrans_gag"/>
    <property type="match status" value="1"/>
</dbReference>
<proteinExistence type="predicted"/>
<dbReference type="InterPro" id="IPR005162">
    <property type="entry name" value="Retrotrans_gag_dom"/>
</dbReference>
<evidence type="ECO:0000313" key="2">
    <source>
        <dbReference type="EMBL" id="KAK1265662.1"/>
    </source>
</evidence>
<sequence>MYPSRTTQPSCIVLPTTNANNFEIKPGMINMLPKFDGSEDPYLFIREFEEVCSTLKLQQLTDDSIRLRLINFSLKDNAKKWLYALPANSITTWDQLVMIFLKFFPNHKTAKIRMNINQFIQKEGESLWRYLERFKDLLLQCPHHGFEVWRLVQILYEGLNYTTRTMVESMCSGEFTNKNETEAWAFLEEVAEKSMQWETIREPEKLMPSKGGIHSIDSSFESEAKFASLIRRVEALEMKPNHDSVNQVSTSNSTTTVCILCKSSNHLAETVLPCHPTRKVGPNMPIAYSGGKMTHMLKLIIWMEESSKSRGLKAHTREAHRDLLKLPCILDQTQDPFLLHFLRLGFKQKMRRSSPS</sequence>
<name>A0AAV9ANC4_ACOGR</name>
<keyword evidence="3" id="KW-1185">Reference proteome</keyword>